<feature type="transmembrane region" description="Helical" evidence="1">
    <location>
        <begin position="7"/>
        <end position="29"/>
    </location>
</feature>
<keyword evidence="1" id="KW-0472">Membrane</keyword>
<reference evidence="2 3" key="1">
    <citation type="submission" date="2014-03" db="EMBL/GenBank/DDBJ databases">
        <title>Draft genome of the hookworm Oesophagostomum dentatum.</title>
        <authorList>
            <person name="Mitreva M."/>
        </authorList>
    </citation>
    <scope>NUCLEOTIDE SEQUENCE [LARGE SCALE GENOMIC DNA]</scope>
    <source>
        <strain evidence="2 3">OD-Hann</strain>
    </source>
</reference>
<dbReference type="Proteomes" id="UP000053660">
    <property type="component" value="Unassembled WGS sequence"/>
</dbReference>
<organism evidence="2 3">
    <name type="scientific">Oesophagostomum dentatum</name>
    <name type="common">Nodular worm</name>
    <dbReference type="NCBI Taxonomy" id="61180"/>
    <lineage>
        <taxon>Eukaryota</taxon>
        <taxon>Metazoa</taxon>
        <taxon>Ecdysozoa</taxon>
        <taxon>Nematoda</taxon>
        <taxon>Chromadorea</taxon>
        <taxon>Rhabditida</taxon>
        <taxon>Rhabditina</taxon>
        <taxon>Rhabditomorpha</taxon>
        <taxon>Strongyloidea</taxon>
        <taxon>Strongylidae</taxon>
        <taxon>Oesophagostomum</taxon>
    </lineage>
</organism>
<dbReference type="AlphaFoldDB" id="A0A0B1T2G1"/>
<evidence type="ECO:0000313" key="2">
    <source>
        <dbReference type="EMBL" id="KHJ91718.1"/>
    </source>
</evidence>
<protein>
    <submittedName>
        <fullName evidence="2">Uncharacterized protein</fullName>
    </submittedName>
</protein>
<evidence type="ECO:0000313" key="3">
    <source>
        <dbReference type="Proteomes" id="UP000053660"/>
    </source>
</evidence>
<feature type="transmembrane region" description="Helical" evidence="1">
    <location>
        <begin position="35"/>
        <end position="56"/>
    </location>
</feature>
<keyword evidence="1" id="KW-1133">Transmembrane helix</keyword>
<keyword evidence="3" id="KW-1185">Reference proteome</keyword>
<evidence type="ECO:0000256" key="1">
    <source>
        <dbReference type="SAM" id="Phobius"/>
    </source>
</evidence>
<dbReference type="EMBL" id="KN551861">
    <property type="protein sequence ID" value="KHJ91718.1"/>
    <property type="molecule type" value="Genomic_DNA"/>
</dbReference>
<sequence>MGITVMAHIILIIGIIGFSYNAFFVFIVYQSCAMLALIAVDVWTLAVMEISPNTSYLKDKCPKWDTKHSTNRCVRRIAAILGITSLVVTIINSSVVWPILKDYFVFLKSKECEAFSKRFSELSFYNLANEHSEAELSCALS</sequence>
<accession>A0A0B1T2G1</accession>
<feature type="transmembrane region" description="Helical" evidence="1">
    <location>
        <begin position="77"/>
        <end position="100"/>
    </location>
</feature>
<name>A0A0B1T2G1_OESDE</name>
<keyword evidence="1" id="KW-0812">Transmembrane</keyword>
<dbReference type="OrthoDB" id="5904641at2759"/>
<proteinExistence type="predicted"/>
<gene>
    <name evidence="2" type="ORF">OESDEN_08406</name>
</gene>